<evidence type="ECO:0000256" key="1">
    <source>
        <dbReference type="SAM" id="MobiDB-lite"/>
    </source>
</evidence>
<organism evidence="2 3">
    <name type="scientific">Durusdinium trenchii</name>
    <dbReference type="NCBI Taxonomy" id="1381693"/>
    <lineage>
        <taxon>Eukaryota</taxon>
        <taxon>Sar</taxon>
        <taxon>Alveolata</taxon>
        <taxon>Dinophyceae</taxon>
        <taxon>Suessiales</taxon>
        <taxon>Symbiodiniaceae</taxon>
        <taxon>Durusdinium</taxon>
    </lineage>
</organism>
<evidence type="ECO:0000313" key="2">
    <source>
        <dbReference type="EMBL" id="CAK9116726.1"/>
    </source>
</evidence>
<dbReference type="Proteomes" id="UP001642484">
    <property type="component" value="Unassembled WGS sequence"/>
</dbReference>
<feature type="compositionally biased region" description="Polar residues" evidence="1">
    <location>
        <begin position="78"/>
        <end position="87"/>
    </location>
</feature>
<comment type="caution">
    <text evidence="2">The sequence shown here is derived from an EMBL/GenBank/DDBJ whole genome shotgun (WGS) entry which is preliminary data.</text>
</comment>
<name>A0ABP0SW95_9DINO</name>
<reference evidence="2 3" key="1">
    <citation type="submission" date="2024-02" db="EMBL/GenBank/DDBJ databases">
        <authorList>
            <person name="Chen Y."/>
            <person name="Shah S."/>
            <person name="Dougan E. K."/>
            <person name="Thang M."/>
            <person name="Chan C."/>
        </authorList>
    </citation>
    <scope>NUCLEOTIDE SEQUENCE [LARGE SCALE GENOMIC DNA]</scope>
</reference>
<accession>A0ABP0SW95</accession>
<gene>
    <name evidence="2" type="ORF">CCMP2556_LOCUS54232</name>
</gene>
<evidence type="ECO:0000313" key="3">
    <source>
        <dbReference type="Proteomes" id="UP001642484"/>
    </source>
</evidence>
<feature type="region of interest" description="Disordered" evidence="1">
    <location>
        <begin position="61"/>
        <end position="87"/>
    </location>
</feature>
<proteinExistence type="predicted"/>
<feature type="region of interest" description="Disordered" evidence="1">
    <location>
        <begin position="1"/>
        <end position="38"/>
    </location>
</feature>
<protein>
    <submittedName>
        <fullName evidence="2">Uncharacterized protein</fullName>
    </submittedName>
</protein>
<keyword evidence="3" id="KW-1185">Reference proteome</keyword>
<feature type="compositionally biased region" description="Basic and acidic residues" evidence="1">
    <location>
        <begin position="1"/>
        <end position="20"/>
    </location>
</feature>
<dbReference type="EMBL" id="CAXAMN010028495">
    <property type="protein sequence ID" value="CAK9116726.1"/>
    <property type="molecule type" value="Genomic_DNA"/>
</dbReference>
<sequence>MAKRKQEATSSKDGDQKEADEVPGASTDWVLDNNRRGSGYQCLTGERSRIDGVVELTFEIPAGSSAQGEGDQLERRNSSASEESQSKGWFGIRGGNLRLSTVVHQLDGWCLPTFNNSFCSGTG</sequence>